<dbReference type="AlphaFoldDB" id="A0A3S5ASC5"/>
<gene>
    <name evidence="2" type="ORF">PXEA_LOCUS37514</name>
</gene>
<comment type="caution">
    <text evidence="2">The sequence shown here is derived from an EMBL/GenBank/DDBJ whole genome shotgun (WGS) entry which is preliminary data.</text>
</comment>
<proteinExistence type="predicted"/>
<sequence>MCPPVSHRPPSRRHKHNTTQQPDLDDGSRFLLEDVISIGRNLASISRLK</sequence>
<protein>
    <submittedName>
        <fullName evidence="2">Uncharacterized protein</fullName>
    </submittedName>
</protein>
<keyword evidence="3" id="KW-1185">Reference proteome</keyword>
<evidence type="ECO:0000256" key="1">
    <source>
        <dbReference type="SAM" id="MobiDB-lite"/>
    </source>
</evidence>
<evidence type="ECO:0000313" key="2">
    <source>
        <dbReference type="EMBL" id="VEL44074.1"/>
    </source>
</evidence>
<accession>A0A3S5ASC5</accession>
<reference evidence="2" key="1">
    <citation type="submission" date="2018-11" db="EMBL/GenBank/DDBJ databases">
        <authorList>
            <consortium name="Pathogen Informatics"/>
        </authorList>
    </citation>
    <scope>NUCLEOTIDE SEQUENCE</scope>
</reference>
<dbReference type="Proteomes" id="UP000784294">
    <property type="component" value="Unassembled WGS sequence"/>
</dbReference>
<feature type="region of interest" description="Disordered" evidence="1">
    <location>
        <begin position="1"/>
        <end position="27"/>
    </location>
</feature>
<dbReference type="EMBL" id="CAAALY010289065">
    <property type="protein sequence ID" value="VEL44074.1"/>
    <property type="molecule type" value="Genomic_DNA"/>
</dbReference>
<evidence type="ECO:0000313" key="3">
    <source>
        <dbReference type="Proteomes" id="UP000784294"/>
    </source>
</evidence>
<name>A0A3S5ASC5_9PLAT</name>
<organism evidence="2 3">
    <name type="scientific">Protopolystoma xenopodis</name>
    <dbReference type="NCBI Taxonomy" id="117903"/>
    <lineage>
        <taxon>Eukaryota</taxon>
        <taxon>Metazoa</taxon>
        <taxon>Spiralia</taxon>
        <taxon>Lophotrochozoa</taxon>
        <taxon>Platyhelminthes</taxon>
        <taxon>Monogenea</taxon>
        <taxon>Polyopisthocotylea</taxon>
        <taxon>Polystomatidea</taxon>
        <taxon>Polystomatidae</taxon>
        <taxon>Protopolystoma</taxon>
    </lineage>
</organism>